<comment type="caution">
    <text evidence="3">The sequence shown here is derived from an EMBL/GenBank/DDBJ whole genome shotgun (WGS) entry which is preliminary data.</text>
</comment>
<accession>A0A0W4ZCB2</accession>
<dbReference type="PANTHER" id="PTHR23216:SF1">
    <property type="entry name" value="NUCLEOLAR AND COILED-BODY PHOSPHOPROTEIN 1"/>
    <property type="match status" value="1"/>
</dbReference>
<feature type="region of interest" description="Disordered" evidence="1">
    <location>
        <begin position="77"/>
        <end position="188"/>
    </location>
</feature>
<feature type="compositionally biased region" description="Basic and acidic residues" evidence="1">
    <location>
        <begin position="86"/>
        <end position="95"/>
    </location>
</feature>
<dbReference type="InterPro" id="IPR039191">
    <property type="entry name" value="Nopp140-like"/>
</dbReference>
<dbReference type="InterPro" id="IPR006594">
    <property type="entry name" value="LisH"/>
</dbReference>
<evidence type="ECO:0000259" key="2">
    <source>
        <dbReference type="Pfam" id="PF05022"/>
    </source>
</evidence>
<dbReference type="Pfam" id="PF05022">
    <property type="entry name" value="SRP40_C"/>
    <property type="match status" value="1"/>
</dbReference>
<keyword evidence="4" id="KW-1185">Reference proteome</keyword>
<protein>
    <recommendedName>
        <fullName evidence="2">Srp40 C-terminal domain-containing protein</fullName>
    </recommendedName>
</protein>
<feature type="region of interest" description="Disordered" evidence="1">
    <location>
        <begin position="238"/>
        <end position="263"/>
    </location>
</feature>
<feature type="compositionally biased region" description="Basic and acidic residues" evidence="1">
    <location>
        <begin position="103"/>
        <end position="133"/>
    </location>
</feature>
<dbReference type="OrthoDB" id="5599646at2759"/>
<reference evidence="4" key="1">
    <citation type="journal article" date="2016" name="Nat. Commun.">
        <title>Genome analysis of three Pneumocystis species reveals adaptation mechanisms to life exclusively in mammalian hosts.</title>
        <authorList>
            <person name="Ma L."/>
            <person name="Chen Z."/>
            <person name="Huang D.W."/>
            <person name="Kutty G."/>
            <person name="Ishihara M."/>
            <person name="Wang H."/>
            <person name="Abouelleil A."/>
            <person name="Bishop L."/>
            <person name="Davey E."/>
            <person name="Deng R."/>
            <person name="Deng X."/>
            <person name="Fan L."/>
            <person name="Fantoni G."/>
            <person name="Fitzgerald M."/>
            <person name="Gogineni E."/>
            <person name="Goldberg J.M."/>
            <person name="Handley G."/>
            <person name="Hu X."/>
            <person name="Huber C."/>
            <person name="Jiao X."/>
            <person name="Jones K."/>
            <person name="Levin J.Z."/>
            <person name="Liu Y."/>
            <person name="Macdonald P."/>
            <person name="Melnikov A."/>
            <person name="Raley C."/>
            <person name="Sassi M."/>
            <person name="Sherman B.T."/>
            <person name="Song X."/>
            <person name="Sykes S."/>
            <person name="Tran B."/>
            <person name="Walsh L."/>
            <person name="Xia Y."/>
            <person name="Yang J."/>
            <person name="Young S."/>
            <person name="Zeng Q."/>
            <person name="Zheng X."/>
            <person name="Stephens R."/>
            <person name="Nusbaum C."/>
            <person name="Birren B.W."/>
            <person name="Azadi P."/>
            <person name="Lempicki R.A."/>
            <person name="Cuomo C.A."/>
            <person name="Kovacs J.A."/>
        </authorList>
    </citation>
    <scope>NUCLEOTIDE SEQUENCE [LARGE SCALE GENOMIC DNA]</scope>
    <source>
        <strain evidence="4">B80</strain>
    </source>
</reference>
<dbReference type="AlphaFoldDB" id="A0A0W4ZCB2"/>
<evidence type="ECO:0000256" key="1">
    <source>
        <dbReference type="SAM" id="MobiDB-lite"/>
    </source>
</evidence>
<name>A0A0W4ZCB2_PNEC8</name>
<dbReference type="GeneID" id="28937962"/>
<dbReference type="Pfam" id="PF08513">
    <property type="entry name" value="LisH"/>
    <property type="match status" value="1"/>
</dbReference>
<feature type="compositionally biased region" description="Basic and acidic residues" evidence="1">
    <location>
        <begin position="167"/>
        <end position="188"/>
    </location>
</feature>
<dbReference type="InterPro" id="IPR007718">
    <property type="entry name" value="Srp40_C"/>
</dbReference>
<dbReference type="PANTHER" id="PTHR23216">
    <property type="entry name" value="NUCLEOLAR AND COILED-BODY PHOSPHOPROTEIN 1"/>
    <property type="match status" value="1"/>
</dbReference>
<dbReference type="Proteomes" id="UP000054454">
    <property type="component" value="Unassembled WGS sequence"/>
</dbReference>
<dbReference type="RefSeq" id="XP_018224555.1">
    <property type="nucleotide sequence ID" value="XM_018371759.1"/>
</dbReference>
<feature type="compositionally biased region" description="Polar residues" evidence="1">
    <location>
        <begin position="254"/>
        <end position="263"/>
    </location>
</feature>
<proteinExistence type="predicted"/>
<dbReference type="EMBL" id="LFVZ01000015">
    <property type="protein sequence ID" value="KTW25975.1"/>
    <property type="molecule type" value="Genomic_DNA"/>
</dbReference>
<dbReference type="PROSITE" id="PS50896">
    <property type="entry name" value="LISH"/>
    <property type="match status" value="1"/>
</dbReference>
<feature type="compositionally biased region" description="Polar residues" evidence="1">
    <location>
        <begin position="138"/>
        <end position="164"/>
    </location>
</feature>
<sequence>MDISEDLLICIHDFLLKHKFVKTAKIFAKEIDKMEFFLKEKEEISLIEMYKYYIENIGSKESINVEKNNQVSIIEKSEKKKKKKSIKDTQTEKEMKVKKRKKKDSDQEISIKSKKYKEETEKNVENKDQDRQLDGISVNDTLDISNGVENTQSNDKAETSNLNFEINNKKNSEKSINTEKEQKKNPSFSRIDKSKIEFAHESLKDNSYFGTYQEEWNEYGRKANMDLIVTRGKEFRAKKSKKKRGSYHGGKIDSNVSRSFKFT</sequence>
<gene>
    <name evidence="3" type="ORF">T552_03249</name>
</gene>
<organism evidence="3 4">
    <name type="scientific">Pneumocystis carinii (strain B80)</name>
    <name type="common">Rat pneumocystis pneumonia agent</name>
    <name type="synonym">Pneumocystis carinii f. sp. carinii</name>
    <dbReference type="NCBI Taxonomy" id="1408658"/>
    <lineage>
        <taxon>Eukaryota</taxon>
        <taxon>Fungi</taxon>
        <taxon>Dikarya</taxon>
        <taxon>Ascomycota</taxon>
        <taxon>Taphrinomycotina</taxon>
        <taxon>Pneumocystomycetes</taxon>
        <taxon>Pneumocystaceae</taxon>
        <taxon>Pneumocystis</taxon>
    </lineage>
</organism>
<evidence type="ECO:0000313" key="4">
    <source>
        <dbReference type="Proteomes" id="UP000054454"/>
    </source>
</evidence>
<dbReference type="GO" id="GO:0005730">
    <property type="term" value="C:nucleolus"/>
    <property type="evidence" value="ECO:0007669"/>
    <property type="project" value="InterPro"/>
</dbReference>
<dbReference type="VEuPathDB" id="FungiDB:T552_03249"/>
<feature type="domain" description="Srp40 C-terminal" evidence="2">
    <location>
        <begin position="188"/>
        <end position="262"/>
    </location>
</feature>
<evidence type="ECO:0000313" key="3">
    <source>
        <dbReference type="EMBL" id="KTW25975.1"/>
    </source>
</evidence>